<keyword evidence="4" id="KW-1185">Reference proteome</keyword>
<organism evidence="3 4">
    <name type="scientific">Neptunitalea lumnitzerae</name>
    <dbReference type="NCBI Taxonomy" id="2965509"/>
    <lineage>
        <taxon>Bacteria</taxon>
        <taxon>Pseudomonadati</taxon>
        <taxon>Bacteroidota</taxon>
        <taxon>Flavobacteriia</taxon>
        <taxon>Flavobacteriales</taxon>
        <taxon>Flavobacteriaceae</taxon>
        <taxon>Neptunitalea</taxon>
    </lineage>
</organism>
<name>A0ABQ5MH50_9FLAO</name>
<dbReference type="SUPFAM" id="SSF52540">
    <property type="entry name" value="P-loop containing nucleoside triphosphate hydrolases"/>
    <property type="match status" value="1"/>
</dbReference>
<gene>
    <name evidence="3" type="ORF">Y10_10830</name>
</gene>
<dbReference type="Proteomes" id="UP001143543">
    <property type="component" value="Unassembled WGS sequence"/>
</dbReference>
<feature type="domain" description="ATPase AAA-type core" evidence="2">
    <location>
        <begin position="215"/>
        <end position="355"/>
    </location>
</feature>
<dbReference type="InterPro" id="IPR041685">
    <property type="entry name" value="AAA_GajA/Old/RecF-like"/>
</dbReference>
<dbReference type="InterPro" id="IPR051396">
    <property type="entry name" value="Bact_Antivir_Def_Nuclease"/>
</dbReference>
<evidence type="ECO:0000259" key="2">
    <source>
        <dbReference type="Pfam" id="PF13304"/>
    </source>
</evidence>
<dbReference type="PANTHER" id="PTHR43581:SF4">
    <property type="entry name" value="ATP_GTP PHOSPHATASE"/>
    <property type="match status" value="1"/>
</dbReference>
<dbReference type="InterPro" id="IPR027417">
    <property type="entry name" value="P-loop_NTPase"/>
</dbReference>
<evidence type="ECO:0000259" key="1">
    <source>
        <dbReference type="Pfam" id="PF13175"/>
    </source>
</evidence>
<sequence length="410" mass="47777">MTKVSDKVTNTYIEKVHLNGFNTIKNLDVSLQNGLNIIIGKNASGKTNFMTFLNEIFEDLELPVIDFDVNVYLNGRVEYEYRAYSNGQDLQDIGITRIKDLNSLSESVSKTAYYLVNNKMVEPLDVISNEYKVNRVLIKHGVPSEYDLVNHPWNFNVYEGNRYKGMLPLLRKSRETPSFVSDLSLSFFFNSIGLPKDHGLKNIELVKSTIRETGEVFFKSIKEKLKRFTLIQDVRLSENLNLFFDDSNDLLSLNNLFLEFYVNNNWLPFSSLSDGTKRLFYIISECNSLKYKGEIKMKDDVGVNFNIDNRNKIILLEEPELGLHPHQLMNLLQFLKEESLNKQIIITTHSPMVLDVLDKTELDRIIIASYSLEEKRTLMRHLSEEEKEKAQLYMEDDYLSDYWKYSDLEE</sequence>
<evidence type="ECO:0000313" key="3">
    <source>
        <dbReference type="EMBL" id="GLB48715.1"/>
    </source>
</evidence>
<dbReference type="EMBL" id="BRVO01000001">
    <property type="protein sequence ID" value="GLB48715.1"/>
    <property type="molecule type" value="Genomic_DNA"/>
</dbReference>
<protein>
    <recommendedName>
        <fullName evidence="5">ATPase AAA-type core domain-containing protein</fullName>
    </recommendedName>
</protein>
<dbReference type="Gene3D" id="3.40.50.300">
    <property type="entry name" value="P-loop containing nucleotide triphosphate hydrolases"/>
    <property type="match status" value="2"/>
</dbReference>
<feature type="domain" description="Endonuclease GajA/Old nuclease/RecF-like AAA" evidence="1">
    <location>
        <begin position="12"/>
        <end position="60"/>
    </location>
</feature>
<evidence type="ECO:0000313" key="4">
    <source>
        <dbReference type="Proteomes" id="UP001143543"/>
    </source>
</evidence>
<dbReference type="PANTHER" id="PTHR43581">
    <property type="entry name" value="ATP/GTP PHOSPHATASE"/>
    <property type="match status" value="1"/>
</dbReference>
<accession>A0ABQ5MH50</accession>
<dbReference type="RefSeq" id="WP_281764347.1">
    <property type="nucleotide sequence ID" value="NZ_BRVO01000001.1"/>
</dbReference>
<dbReference type="Pfam" id="PF13175">
    <property type="entry name" value="AAA_15"/>
    <property type="match status" value="1"/>
</dbReference>
<dbReference type="Pfam" id="PF13304">
    <property type="entry name" value="AAA_21"/>
    <property type="match status" value="1"/>
</dbReference>
<proteinExistence type="predicted"/>
<evidence type="ECO:0008006" key="5">
    <source>
        <dbReference type="Google" id="ProtNLM"/>
    </source>
</evidence>
<comment type="caution">
    <text evidence="3">The sequence shown here is derived from an EMBL/GenBank/DDBJ whole genome shotgun (WGS) entry which is preliminary data.</text>
</comment>
<dbReference type="InterPro" id="IPR003959">
    <property type="entry name" value="ATPase_AAA_core"/>
</dbReference>
<reference evidence="3" key="1">
    <citation type="submission" date="2022-07" db="EMBL/GenBank/DDBJ databases">
        <title>Taxonomy of Novel Oxalotrophic and Methylotrophic Bacteria.</title>
        <authorList>
            <person name="Sahin N."/>
            <person name="Tani A."/>
        </authorList>
    </citation>
    <scope>NUCLEOTIDE SEQUENCE</scope>
    <source>
        <strain evidence="3">Y10</strain>
    </source>
</reference>